<organism evidence="1 2">
    <name type="scientific">Timema podura</name>
    <name type="common">Walking stick</name>
    <dbReference type="NCBI Taxonomy" id="61482"/>
    <lineage>
        <taxon>Eukaryota</taxon>
        <taxon>Metazoa</taxon>
        <taxon>Ecdysozoa</taxon>
        <taxon>Arthropoda</taxon>
        <taxon>Hexapoda</taxon>
        <taxon>Insecta</taxon>
        <taxon>Pterygota</taxon>
        <taxon>Neoptera</taxon>
        <taxon>Polyneoptera</taxon>
        <taxon>Phasmatodea</taxon>
        <taxon>Timematodea</taxon>
        <taxon>Timematoidea</taxon>
        <taxon>Timematidae</taxon>
        <taxon>Timema</taxon>
    </lineage>
</organism>
<gene>
    <name evidence="1" type="ORF">TPAB3V08_LOCUS2611</name>
</gene>
<accession>A0ABN7NRE1</accession>
<keyword evidence="2" id="KW-1185">Reference proteome</keyword>
<comment type="caution">
    <text evidence="1">The sequence shown here is derived from an EMBL/GenBank/DDBJ whole genome shotgun (WGS) entry which is preliminary data.</text>
</comment>
<sequence length="92" mass="10013">MSIDADNAPLFHARGRLDSPTNVLACQPPGYYLGYLNLRTSRPPALRSTQAPSSCSACWSKHTVTPTEARINRTTRASSTVEMASTPPYLDC</sequence>
<evidence type="ECO:0000313" key="1">
    <source>
        <dbReference type="EMBL" id="CAG2055610.1"/>
    </source>
</evidence>
<dbReference type="Proteomes" id="UP001153148">
    <property type="component" value="Unassembled WGS sequence"/>
</dbReference>
<name>A0ABN7NRE1_TIMPD</name>
<evidence type="ECO:0000313" key="2">
    <source>
        <dbReference type="Proteomes" id="UP001153148"/>
    </source>
</evidence>
<proteinExistence type="predicted"/>
<dbReference type="EMBL" id="CAJPIN010002685">
    <property type="protein sequence ID" value="CAG2055610.1"/>
    <property type="molecule type" value="Genomic_DNA"/>
</dbReference>
<protein>
    <submittedName>
        <fullName evidence="1">Uncharacterized protein</fullName>
    </submittedName>
</protein>
<reference evidence="1" key="1">
    <citation type="submission" date="2021-03" db="EMBL/GenBank/DDBJ databases">
        <authorList>
            <person name="Tran Van P."/>
        </authorList>
    </citation>
    <scope>NUCLEOTIDE SEQUENCE</scope>
</reference>